<keyword evidence="1" id="KW-0560">Oxidoreductase</keyword>
<sequence>MLEDVLAEDKAEYNWAGNLRYSAAEIAHPSSLEELRALVAAAPSVRAVGTRHSFNDIADSSALMVSLEKLSSAPVLDEAALTVTVDAGMRYGELAGFLAEHGYALHNLASLPHISVAGAVATATHGSGDRNGNLATAVAALELVTADGDVLRVDRSSPDFNGMVVSLGAVGIFTRITLEIEADYEVRQDVFTGVPWSSVEENFDAITSAAYSVSIFSSLAGPEASQVWLKSRTDADLPYAGKAGFFGGTAAVEPLHPLPGISAVSCSEQMGIPGSWSDRLSHFRLAFTPSNGDELQTEYLVERSSAVAAIRILREMSAEIAPLLQICEIRTIARDDLWLSSSYGRESVGLHFTWKPRQAEVEALLSRIEAALAPLRPRPHWGKLFTLERPQLQELYPRFGDFSDLARRMDPQGTFVNPFLKRNVLG</sequence>
<dbReference type="EMBL" id="JAJFZP010000006">
    <property type="protein sequence ID" value="MCC3269417.1"/>
    <property type="molecule type" value="Genomic_DNA"/>
</dbReference>
<dbReference type="Pfam" id="PF04030">
    <property type="entry name" value="ALO"/>
    <property type="match status" value="1"/>
</dbReference>
<dbReference type="Gene3D" id="3.30.70.2530">
    <property type="match status" value="1"/>
</dbReference>
<evidence type="ECO:0000313" key="3">
    <source>
        <dbReference type="EMBL" id="MCC3269417.1"/>
    </source>
</evidence>
<name>A0A9X1M1U8_9MICC</name>
<dbReference type="Gene3D" id="3.30.43.10">
    <property type="entry name" value="Uridine Diphospho-n-acetylenolpyruvylglucosamine Reductase, domain 2"/>
    <property type="match status" value="1"/>
</dbReference>
<organism evidence="3 4">
    <name type="scientific">Arthrobacter gengyunqii</name>
    <dbReference type="NCBI Taxonomy" id="2886940"/>
    <lineage>
        <taxon>Bacteria</taxon>
        <taxon>Bacillati</taxon>
        <taxon>Actinomycetota</taxon>
        <taxon>Actinomycetes</taxon>
        <taxon>Micrococcales</taxon>
        <taxon>Micrococcaceae</taxon>
        <taxon>Arthrobacter</taxon>
    </lineage>
</organism>
<accession>A0A9X1M1U8</accession>
<feature type="domain" description="FAD-binding PCMH-type" evidence="2">
    <location>
        <begin position="19"/>
        <end position="183"/>
    </location>
</feature>
<proteinExistence type="predicted"/>
<comment type="caution">
    <text evidence="3">The sequence shown here is derived from an EMBL/GenBank/DDBJ whole genome shotgun (WGS) entry which is preliminary data.</text>
</comment>
<dbReference type="SUPFAM" id="SSF56176">
    <property type="entry name" value="FAD-binding/transporter-associated domain-like"/>
    <property type="match status" value="1"/>
</dbReference>
<dbReference type="InterPro" id="IPR036318">
    <property type="entry name" value="FAD-bd_PCMH-like_sf"/>
</dbReference>
<dbReference type="InterPro" id="IPR010031">
    <property type="entry name" value="FAD_lactone_oxidase-like"/>
</dbReference>
<reference evidence="3" key="1">
    <citation type="submission" date="2021-10" db="EMBL/GenBank/DDBJ databases">
        <title>Novel species in genus Arthrobacter.</title>
        <authorList>
            <person name="Liu Y."/>
        </authorList>
    </citation>
    <scope>NUCLEOTIDE SEQUENCE</scope>
    <source>
        <strain evidence="3">Zg-Y809</strain>
    </source>
</reference>
<dbReference type="InterPro" id="IPR016171">
    <property type="entry name" value="Vanillyl_alc_oxidase_C-sub2"/>
</dbReference>
<evidence type="ECO:0000313" key="4">
    <source>
        <dbReference type="Proteomes" id="UP001139264"/>
    </source>
</evidence>
<dbReference type="GO" id="GO:0071949">
    <property type="term" value="F:FAD binding"/>
    <property type="evidence" value="ECO:0007669"/>
    <property type="project" value="InterPro"/>
</dbReference>
<dbReference type="InterPro" id="IPR016166">
    <property type="entry name" value="FAD-bd_PCMH"/>
</dbReference>
<dbReference type="PANTHER" id="PTHR43762">
    <property type="entry name" value="L-GULONOLACTONE OXIDASE"/>
    <property type="match status" value="1"/>
</dbReference>
<dbReference type="PIRSF" id="PIRSF000136">
    <property type="entry name" value="LGO_GLO"/>
    <property type="match status" value="1"/>
</dbReference>
<dbReference type="Gene3D" id="3.30.70.2520">
    <property type="match status" value="1"/>
</dbReference>
<dbReference type="GO" id="GO:0016020">
    <property type="term" value="C:membrane"/>
    <property type="evidence" value="ECO:0007669"/>
    <property type="project" value="InterPro"/>
</dbReference>
<dbReference type="PANTHER" id="PTHR43762:SF1">
    <property type="entry name" value="D-ARABINONO-1,4-LACTONE OXIDASE"/>
    <property type="match status" value="1"/>
</dbReference>
<dbReference type="Pfam" id="PF01565">
    <property type="entry name" value="FAD_binding_4"/>
    <property type="match status" value="1"/>
</dbReference>
<protein>
    <submittedName>
        <fullName evidence="3">FAD-binding protein</fullName>
    </submittedName>
</protein>
<dbReference type="AlphaFoldDB" id="A0A9X1M1U8"/>
<dbReference type="GO" id="GO:0080049">
    <property type="term" value="F:L-gulono-1,4-lactone dehydrogenase activity"/>
    <property type="evidence" value="ECO:0007669"/>
    <property type="project" value="TreeGrafter"/>
</dbReference>
<evidence type="ECO:0000259" key="2">
    <source>
        <dbReference type="PROSITE" id="PS51387"/>
    </source>
</evidence>
<dbReference type="Gene3D" id="1.10.45.10">
    <property type="entry name" value="Vanillyl-alcohol Oxidase, Chain A, domain 4"/>
    <property type="match status" value="1"/>
</dbReference>
<dbReference type="Proteomes" id="UP001139264">
    <property type="component" value="Unassembled WGS sequence"/>
</dbReference>
<dbReference type="InterPro" id="IPR016167">
    <property type="entry name" value="FAD-bd_PCMH_sub1"/>
</dbReference>
<dbReference type="PROSITE" id="PS51387">
    <property type="entry name" value="FAD_PCMH"/>
    <property type="match status" value="1"/>
</dbReference>
<gene>
    <name evidence="3" type="ORF">LJ751_08570</name>
</gene>
<dbReference type="InterPro" id="IPR007173">
    <property type="entry name" value="ALO_C"/>
</dbReference>
<dbReference type="RefSeq" id="WP_227907845.1">
    <property type="nucleotide sequence ID" value="NZ_CP095461.1"/>
</dbReference>
<dbReference type="Gene3D" id="3.30.465.10">
    <property type="match status" value="1"/>
</dbReference>
<dbReference type="GO" id="GO:0003885">
    <property type="term" value="F:D-arabinono-1,4-lactone oxidase activity"/>
    <property type="evidence" value="ECO:0007669"/>
    <property type="project" value="InterPro"/>
</dbReference>
<dbReference type="InterPro" id="IPR016169">
    <property type="entry name" value="FAD-bd_PCMH_sub2"/>
</dbReference>
<dbReference type="InterPro" id="IPR006094">
    <property type="entry name" value="Oxid_FAD_bind_N"/>
</dbReference>
<evidence type="ECO:0000256" key="1">
    <source>
        <dbReference type="ARBA" id="ARBA00023002"/>
    </source>
</evidence>